<dbReference type="SUPFAM" id="SSF54909">
    <property type="entry name" value="Dimeric alpha+beta barrel"/>
    <property type="match status" value="1"/>
</dbReference>
<reference evidence="1 2" key="1">
    <citation type="submission" date="2019-11" db="EMBL/GenBank/DDBJ databases">
        <title>Whole-genome sequence of a Rhodoblastus acidophilus DSM 142.</title>
        <authorList>
            <person name="Kyndt J.A."/>
            <person name="Meyer T.E."/>
        </authorList>
    </citation>
    <scope>NUCLEOTIDE SEQUENCE [LARGE SCALE GENOMIC DNA]</scope>
    <source>
        <strain evidence="1 2">DSM 142</strain>
    </source>
</reference>
<dbReference type="AlphaFoldDB" id="A0A6N8DRT7"/>
<gene>
    <name evidence="1" type="ORF">GJ654_12885</name>
</gene>
<evidence type="ECO:0000313" key="1">
    <source>
        <dbReference type="EMBL" id="MTV31881.1"/>
    </source>
</evidence>
<name>A0A6N8DRT7_RHOAC</name>
<protein>
    <submittedName>
        <fullName evidence="1">Monooxygenase</fullName>
    </submittedName>
</protein>
<keyword evidence="1" id="KW-0560">Oxidoreductase</keyword>
<comment type="caution">
    <text evidence="1">The sequence shown here is derived from an EMBL/GenBank/DDBJ whole genome shotgun (WGS) entry which is preliminary data.</text>
</comment>
<dbReference type="InterPro" id="IPR011008">
    <property type="entry name" value="Dimeric_a/b-barrel"/>
</dbReference>
<sequence length="107" mass="11988">MGPRARFEEQTVIVTHVKFALSKPMTLDEAKAKFEGTAPKYRGREGLLRKTYLLSEDGLTAGAVYFWADRAAADRLYTDAWRETVTQVYGVAPDISFYHAPVTVENG</sequence>
<accession>A0A6N8DRT7</accession>
<dbReference type="EMBL" id="WNKS01000011">
    <property type="protein sequence ID" value="MTV31881.1"/>
    <property type="molecule type" value="Genomic_DNA"/>
</dbReference>
<evidence type="ECO:0000313" key="2">
    <source>
        <dbReference type="Proteomes" id="UP000439113"/>
    </source>
</evidence>
<proteinExistence type="predicted"/>
<dbReference type="Gene3D" id="3.30.70.100">
    <property type="match status" value="1"/>
</dbReference>
<dbReference type="GO" id="GO:0004497">
    <property type="term" value="F:monooxygenase activity"/>
    <property type="evidence" value="ECO:0007669"/>
    <property type="project" value="UniProtKB-KW"/>
</dbReference>
<keyword evidence="1" id="KW-0503">Monooxygenase</keyword>
<organism evidence="1 2">
    <name type="scientific">Rhodoblastus acidophilus</name>
    <name type="common">Rhodopseudomonas acidophila</name>
    <dbReference type="NCBI Taxonomy" id="1074"/>
    <lineage>
        <taxon>Bacteria</taxon>
        <taxon>Pseudomonadati</taxon>
        <taxon>Pseudomonadota</taxon>
        <taxon>Alphaproteobacteria</taxon>
        <taxon>Hyphomicrobiales</taxon>
        <taxon>Rhodoblastaceae</taxon>
        <taxon>Rhodoblastus</taxon>
    </lineage>
</organism>
<dbReference type="OrthoDB" id="2065010at2"/>
<dbReference type="Proteomes" id="UP000439113">
    <property type="component" value="Unassembled WGS sequence"/>
</dbReference>